<dbReference type="AlphaFoldDB" id="A0A1V6LPK0"/>
<evidence type="ECO:0000259" key="2">
    <source>
        <dbReference type="Pfam" id="PF13568"/>
    </source>
</evidence>
<sequence length="188" mass="20336">MKNLFKVLLVVCFTTLGVSAQTVSIGPKVGLNLANYSGAVTNDRSLAALHVGGIVEIQLIDLVSIQPELLFSVQGASFENVKDVYNYVNLPIMGKIYPIEGLYGEIGPQIGFLLSANEKAIGNGEKAPFTQQIKTVDFGIGFGAGYKLPELGLSFGLRYNAGLSNFPKNNSRIKHGVFQIYTSWAFEL</sequence>
<feature type="chain" id="PRO_5010746211" description="Outer membrane protein beta-barrel domain-containing protein" evidence="1">
    <location>
        <begin position="21"/>
        <end position="188"/>
    </location>
</feature>
<organism evidence="3 4">
    <name type="scientific">Croceivirga radicis</name>
    <dbReference type="NCBI Taxonomy" id="1929488"/>
    <lineage>
        <taxon>Bacteria</taxon>
        <taxon>Pseudomonadati</taxon>
        <taxon>Bacteroidota</taxon>
        <taxon>Flavobacteriia</taxon>
        <taxon>Flavobacteriales</taxon>
        <taxon>Flavobacteriaceae</taxon>
        <taxon>Croceivirga</taxon>
    </lineage>
</organism>
<proteinExistence type="predicted"/>
<feature type="domain" description="Outer membrane protein beta-barrel" evidence="2">
    <location>
        <begin position="20"/>
        <end position="166"/>
    </location>
</feature>
<dbReference type="Proteomes" id="UP000191680">
    <property type="component" value="Unassembled WGS sequence"/>
</dbReference>
<feature type="signal peptide" evidence="1">
    <location>
        <begin position="1"/>
        <end position="20"/>
    </location>
</feature>
<accession>A0A1V6LPK0</accession>
<keyword evidence="4" id="KW-1185">Reference proteome</keyword>
<dbReference type="RefSeq" id="WP_010516871.1">
    <property type="nucleotide sequence ID" value="NZ_AFOE01000005.1"/>
</dbReference>
<dbReference type="InterPro" id="IPR025665">
    <property type="entry name" value="Beta-barrel_OMP_2"/>
</dbReference>
<evidence type="ECO:0000313" key="4">
    <source>
        <dbReference type="Proteomes" id="UP000191680"/>
    </source>
</evidence>
<evidence type="ECO:0000256" key="1">
    <source>
        <dbReference type="SAM" id="SignalP"/>
    </source>
</evidence>
<gene>
    <name evidence="3" type="ORF">BUL40_11920</name>
</gene>
<dbReference type="EMBL" id="MTBC01000008">
    <property type="protein sequence ID" value="OQD42124.1"/>
    <property type="molecule type" value="Genomic_DNA"/>
</dbReference>
<protein>
    <recommendedName>
        <fullName evidence="2">Outer membrane protein beta-barrel domain-containing protein</fullName>
    </recommendedName>
</protein>
<reference evidence="3 4" key="1">
    <citation type="submission" date="2016-12" db="EMBL/GenBank/DDBJ databases">
        <authorList>
            <person name="Song W.-J."/>
            <person name="Kurnit D.M."/>
        </authorList>
    </citation>
    <scope>NUCLEOTIDE SEQUENCE [LARGE SCALE GENOMIC DNA]</scope>
    <source>
        <strain evidence="3 4">HSG9</strain>
    </source>
</reference>
<dbReference type="Pfam" id="PF13568">
    <property type="entry name" value="OMP_b-brl_2"/>
    <property type="match status" value="1"/>
</dbReference>
<name>A0A1V6LPK0_9FLAO</name>
<keyword evidence="1" id="KW-0732">Signal</keyword>
<evidence type="ECO:0000313" key="3">
    <source>
        <dbReference type="EMBL" id="OQD42124.1"/>
    </source>
</evidence>
<dbReference type="OrthoDB" id="947434at2"/>
<comment type="caution">
    <text evidence="3">The sequence shown here is derived from an EMBL/GenBank/DDBJ whole genome shotgun (WGS) entry which is preliminary data.</text>
</comment>